<feature type="repeat" description="PPR" evidence="2">
    <location>
        <begin position="120"/>
        <end position="154"/>
    </location>
</feature>
<dbReference type="FunFam" id="1.25.40.10:FF:000158">
    <property type="entry name" value="pentatricopeptide repeat-containing protein At2g33680"/>
    <property type="match status" value="1"/>
</dbReference>
<evidence type="ECO:0008006" key="5">
    <source>
        <dbReference type="Google" id="ProtNLM"/>
    </source>
</evidence>
<dbReference type="InParanoid" id="D8QZE5"/>
<dbReference type="Gene3D" id="1.25.40.10">
    <property type="entry name" value="Tetratricopeptide repeat domain"/>
    <property type="match status" value="4"/>
</dbReference>
<keyword evidence="1" id="KW-0677">Repeat</keyword>
<proteinExistence type="predicted"/>
<reference evidence="3 4" key="1">
    <citation type="journal article" date="2011" name="Science">
        <title>The Selaginella genome identifies genetic changes associated with the evolution of vascular plants.</title>
        <authorList>
            <person name="Banks J.A."/>
            <person name="Nishiyama T."/>
            <person name="Hasebe M."/>
            <person name="Bowman J.L."/>
            <person name="Gribskov M."/>
            <person name="dePamphilis C."/>
            <person name="Albert V.A."/>
            <person name="Aono N."/>
            <person name="Aoyama T."/>
            <person name="Ambrose B.A."/>
            <person name="Ashton N.W."/>
            <person name="Axtell M.J."/>
            <person name="Barker E."/>
            <person name="Barker M.S."/>
            <person name="Bennetzen J.L."/>
            <person name="Bonawitz N.D."/>
            <person name="Chapple C."/>
            <person name="Cheng C."/>
            <person name="Correa L.G."/>
            <person name="Dacre M."/>
            <person name="DeBarry J."/>
            <person name="Dreyer I."/>
            <person name="Elias M."/>
            <person name="Engstrom E.M."/>
            <person name="Estelle M."/>
            <person name="Feng L."/>
            <person name="Finet C."/>
            <person name="Floyd S.K."/>
            <person name="Frommer W.B."/>
            <person name="Fujita T."/>
            <person name="Gramzow L."/>
            <person name="Gutensohn M."/>
            <person name="Harholt J."/>
            <person name="Hattori M."/>
            <person name="Heyl A."/>
            <person name="Hirai T."/>
            <person name="Hiwatashi Y."/>
            <person name="Ishikawa M."/>
            <person name="Iwata M."/>
            <person name="Karol K.G."/>
            <person name="Koehler B."/>
            <person name="Kolukisaoglu U."/>
            <person name="Kubo M."/>
            <person name="Kurata T."/>
            <person name="Lalonde S."/>
            <person name="Li K."/>
            <person name="Li Y."/>
            <person name="Litt A."/>
            <person name="Lyons E."/>
            <person name="Manning G."/>
            <person name="Maruyama T."/>
            <person name="Michael T.P."/>
            <person name="Mikami K."/>
            <person name="Miyazaki S."/>
            <person name="Morinaga S."/>
            <person name="Murata T."/>
            <person name="Mueller-Roeber B."/>
            <person name="Nelson D.R."/>
            <person name="Obara M."/>
            <person name="Oguri Y."/>
            <person name="Olmstead R.G."/>
            <person name="Onodera N."/>
            <person name="Petersen B.L."/>
            <person name="Pils B."/>
            <person name="Prigge M."/>
            <person name="Rensing S.A."/>
            <person name="Riano-Pachon D.M."/>
            <person name="Roberts A.W."/>
            <person name="Sato Y."/>
            <person name="Scheller H.V."/>
            <person name="Schulz B."/>
            <person name="Schulz C."/>
            <person name="Shakirov E.V."/>
            <person name="Shibagaki N."/>
            <person name="Shinohara N."/>
            <person name="Shippen D.E."/>
            <person name="Soerensen I."/>
            <person name="Sotooka R."/>
            <person name="Sugimoto N."/>
            <person name="Sugita M."/>
            <person name="Sumikawa N."/>
            <person name="Tanurdzic M."/>
            <person name="Theissen G."/>
            <person name="Ulvskov P."/>
            <person name="Wakazuki S."/>
            <person name="Weng J.K."/>
            <person name="Willats W.W."/>
            <person name="Wipf D."/>
            <person name="Wolf P.G."/>
            <person name="Yang L."/>
            <person name="Zimmer A.D."/>
            <person name="Zhu Q."/>
            <person name="Mitros T."/>
            <person name="Hellsten U."/>
            <person name="Loque D."/>
            <person name="Otillar R."/>
            <person name="Salamov A."/>
            <person name="Schmutz J."/>
            <person name="Shapiro H."/>
            <person name="Lindquist E."/>
            <person name="Lucas S."/>
            <person name="Rokhsar D."/>
            <person name="Grigoriev I.V."/>
        </authorList>
    </citation>
    <scope>NUCLEOTIDE SEQUENCE [LARGE SCALE GENOMIC DNA]</scope>
</reference>
<dbReference type="Gramene" id="EFJ34392">
    <property type="protein sequence ID" value="EFJ34392"/>
    <property type="gene ID" value="SELMODRAFT_81625"/>
</dbReference>
<dbReference type="Pfam" id="PF01535">
    <property type="entry name" value="PPR"/>
    <property type="match status" value="2"/>
</dbReference>
<dbReference type="PANTHER" id="PTHR47926">
    <property type="entry name" value="PENTATRICOPEPTIDE REPEAT-CONTAINING PROTEIN"/>
    <property type="match status" value="1"/>
</dbReference>
<dbReference type="HOGENOM" id="CLU_002706_0_1_1"/>
<dbReference type="EMBL" id="GL377569">
    <property type="protein sequence ID" value="EFJ34392.1"/>
    <property type="molecule type" value="Genomic_DNA"/>
</dbReference>
<dbReference type="AlphaFoldDB" id="D8QZE5"/>
<dbReference type="Pfam" id="PF13041">
    <property type="entry name" value="PPR_2"/>
    <property type="match status" value="4"/>
</dbReference>
<evidence type="ECO:0000256" key="2">
    <source>
        <dbReference type="PROSITE-ProRule" id="PRU00708"/>
    </source>
</evidence>
<evidence type="ECO:0000256" key="1">
    <source>
        <dbReference type="ARBA" id="ARBA00022737"/>
    </source>
</evidence>
<feature type="repeat" description="PPR" evidence="2">
    <location>
        <begin position="221"/>
        <end position="255"/>
    </location>
</feature>
<feature type="repeat" description="PPR" evidence="2">
    <location>
        <begin position="22"/>
        <end position="56"/>
    </location>
</feature>
<dbReference type="OMA" id="CSSQAFR"/>
<organism evidence="4">
    <name type="scientific">Selaginella moellendorffii</name>
    <name type="common">Spikemoss</name>
    <dbReference type="NCBI Taxonomy" id="88036"/>
    <lineage>
        <taxon>Eukaryota</taxon>
        <taxon>Viridiplantae</taxon>
        <taxon>Streptophyta</taxon>
        <taxon>Embryophyta</taxon>
        <taxon>Tracheophyta</taxon>
        <taxon>Lycopodiopsida</taxon>
        <taxon>Selaginellales</taxon>
        <taxon>Selaginellaceae</taxon>
        <taxon>Selaginella</taxon>
    </lineage>
</organism>
<feature type="repeat" description="PPR" evidence="2">
    <location>
        <begin position="322"/>
        <end position="356"/>
    </location>
</feature>
<dbReference type="eggNOG" id="KOG4197">
    <property type="taxonomic scope" value="Eukaryota"/>
</dbReference>
<sequence length="474" mass="52193">MFGKCGDVDAARETFDVVRQKTVISWTALITAYANHGFYDQALENFQKMELKLVAPNEVTFVAVLNACADSAALRTGRMIHEYVRCDPDLVVRTALINMYGKCGALEDSERVFYNMSSRNLVSWNTMFGVYADAKCSSQAFRLYQRIQLEGVKPDGITFMSLLNSFASEEALEAGKVVHAHAAEAGLEDDVCVANSLLDMYGKCGSLGDTRLLFEKMELRNFISWTSMITACFKQGKDREALHVYHRMLLEAVVPDRLTFATVLNACASLPSLKDGKAVHGCVRERGLAIELSLGTALVSMYGKGGSLMEAQAAFELMAERDTAAWNSMLAAYAQHGKARGTILAFRRMQQEDVKPDAITYVIVLSACRHAGLLEEALECFTSMTREHGLLPTSEHYGSLIDLVGRTGRLEEAEKFAGHLKQPSNPMVLTSLLDACRVHGDVERATRAARTCIGLVPEEPPTYVTLSSIYSGTR</sequence>
<dbReference type="PANTHER" id="PTHR47926:SF533">
    <property type="entry name" value="DYW DOMAIN-CONTAINING PROTEIN"/>
    <property type="match status" value="1"/>
</dbReference>
<dbReference type="KEGG" id="smo:SELMODRAFT_81625"/>
<evidence type="ECO:0000313" key="3">
    <source>
        <dbReference type="EMBL" id="EFJ34392.1"/>
    </source>
</evidence>
<dbReference type="InterPro" id="IPR011990">
    <property type="entry name" value="TPR-like_helical_dom_sf"/>
</dbReference>
<name>D8QZE5_SELML</name>
<dbReference type="GO" id="GO:0009451">
    <property type="term" value="P:RNA modification"/>
    <property type="evidence" value="ECO:0000318"/>
    <property type="project" value="GO_Central"/>
</dbReference>
<dbReference type="SUPFAM" id="SSF48452">
    <property type="entry name" value="TPR-like"/>
    <property type="match status" value="1"/>
</dbReference>
<gene>
    <name evidence="3" type="ORF">SELMODRAFT_81625</name>
</gene>
<dbReference type="FunFam" id="1.25.40.10:FF:000344">
    <property type="entry name" value="Pentatricopeptide repeat-containing protein"/>
    <property type="match status" value="1"/>
</dbReference>
<dbReference type="InterPro" id="IPR046960">
    <property type="entry name" value="PPR_At4g14850-like_plant"/>
</dbReference>
<dbReference type="GO" id="GO:0048731">
    <property type="term" value="P:system development"/>
    <property type="evidence" value="ECO:0007669"/>
    <property type="project" value="UniProtKB-ARBA"/>
</dbReference>
<keyword evidence="4" id="KW-1185">Reference proteome</keyword>
<accession>D8QZE5</accession>
<dbReference type="InterPro" id="IPR002885">
    <property type="entry name" value="PPR_rpt"/>
</dbReference>
<dbReference type="FunCoup" id="D8QZE5">
    <property type="interactions" value="15"/>
</dbReference>
<protein>
    <recommendedName>
        <fullName evidence="5">Pentacotripeptide-repeat region of PRORP domain-containing protein</fullName>
    </recommendedName>
</protein>
<dbReference type="PROSITE" id="PS51375">
    <property type="entry name" value="PPR"/>
    <property type="match status" value="5"/>
</dbReference>
<dbReference type="Proteomes" id="UP000001514">
    <property type="component" value="Unassembled WGS sequence"/>
</dbReference>
<dbReference type="NCBIfam" id="TIGR00756">
    <property type="entry name" value="PPR"/>
    <property type="match status" value="4"/>
</dbReference>
<evidence type="ECO:0000313" key="4">
    <source>
        <dbReference type="Proteomes" id="UP000001514"/>
    </source>
</evidence>
<feature type="repeat" description="PPR" evidence="2">
    <location>
        <begin position="357"/>
        <end position="392"/>
    </location>
</feature>
<dbReference type="GO" id="GO:0003723">
    <property type="term" value="F:RNA binding"/>
    <property type="evidence" value="ECO:0007669"/>
    <property type="project" value="InterPro"/>
</dbReference>